<dbReference type="PATRIC" id="fig|121290.4.peg.2475"/>
<comment type="function">
    <text evidence="9">Couples transcription and DNA repair by recognizing RNA polymerase (RNAP) stalled at DNA lesions. Mediates ATP-dependent release of RNAP and its truncated transcript from the DNA, and recruitment of nucleotide excision repair machinery to the damaged site.</text>
</comment>
<dbReference type="CDD" id="cd17991">
    <property type="entry name" value="DEXHc_TRCF"/>
    <property type="match status" value="1"/>
</dbReference>
<dbReference type="Pfam" id="PF00271">
    <property type="entry name" value="Helicase_C"/>
    <property type="match status" value="1"/>
</dbReference>
<dbReference type="NCBIfam" id="TIGR00580">
    <property type="entry name" value="mfd"/>
    <property type="match status" value="1"/>
</dbReference>
<dbReference type="RefSeq" id="WP_068462523.1">
    <property type="nucleotide sequence ID" value="NZ_LMTR01000071.1"/>
</dbReference>
<dbReference type="SMART" id="SM01058">
    <property type="entry name" value="CarD_TRCF"/>
    <property type="match status" value="1"/>
</dbReference>
<dbReference type="Gene3D" id="2.40.10.170">
    <property type="match status" value="1"/>
</dbReference>
<dbReference type="GO" id="GO:0016787">
    <property type="term" value="F:hydrolase activity"/>
    <property type="evidence" value="ECO:0007669"/>
    <property type="project" value="UniProtKB-KW"/>
</dbReference>
<accession>A0A109BEY5</accession>
<dbReference type="Gene3D" id="3.40.50.11140">
    <property type="match status" value="1"/>
</dbReference>
<dbReference type="AlphaFoldDB" id="A0A109BEY5"/>
<sequence length="1172" mass="128981">MTTAGANKGATKGDHNARIIAGVPEGLDALVLAQLINEAAAETAPGTLLHIARDDRRVEALEQGLAFFAPQVRVLPFPAWDTVPYDRIGPRPDVVAQRMATLAKLALGGRKHPTVILTTVNAVLQRIPTRSFMKRTVKALAPGQRVDMARLMKRLALMGYTRSGTVMEPGEYAVRGGILDIYPPGRAQPVRLDFFGDTLETIKAFDVQTQRSQKAVQKFALMPVSEVEFGSDAEKLFRARYVELFGGATGDDPLYEAVSSGHRYPGQEHWLPLFHDELETLFDYLPGVAISFDHRSDETIKSRLDQISEHYDARLEALEEAKFGGPPYKPVPPDRMFLNQAEFETLLTRHRTNHLTPFEAGEAPHVRSWRGRGGRTFTAERAQGDVNVFDSVVGHIRRLQDDQRRIILTTWTPGARERLASLLSDHGLKDIARVESYAEALALPGKQVSIGVLGMEQGFETPELVVIGEQDILGDRLVRPRRKKRSAVDVLTEATSLSVGDLVVHSDHGIGRFCGLKTIEVLGAAHDCLELHYAGGDKLFLPVENIELLSRYGADESDAQLDKLGGVGWQSRKAKLKKRLLEIASELIKLAALRQLKEAPAITVQEGPYEEFVARFPYEETEDQGASIEAVLEDLGAGRPMDRLVCGDVGFGKTEVALRAAFAGAMGGLQVAVVVPTTLLARQHFKTFTERFRGLPINVAQASRMVGTKELAEVKEGVKNGTVDIVVGTHALLGKTIDFKRLGLLIIDEEQHFGVGHKERLKKMKEDVHVLTLSATPIPRTLQLALTGVRELSLITTPPVDRLAVRTYISPFDPMIIRDALLRERYRGGQSFYVAPRISDLDEIADFLREAVPELTFARATGQLAPGELEDVMTAFYDGKYDVLLSTAIVESGLDLPNANTLIVHRADMFGLAQLYQLRGRVGRSKTRAYAYFTTPIGKALTEGADKRLKVLQSLDTLGAGFSLASHDLDIRGSGNLLGEEQSGHIREVGFELYQSMLEEAVASMKEGDIEGTNTRDQWSPQISLGTSVLIPESYVADLQLRLGLYRRLSTLETREEIDNFASELVDRFGPLPEEVEHLLDVMEIKGLCRQASVSQVDAGPRGAVVAFHKNAFANPEGLVAFVQASRGMVKVQPDQKLVFRAGWDLPNERLKGVRGFIGQLADVAARAKKAA</sequence>
<keyword evidence="1 9" id="KW-0963">Cytoplasm</keyword>
<proteinExistence type="inferred from homology"/>
<keyword evidence="7 9" id="KW-0238">DNA-binding</keyword>
<keyword evidence="4 9" id="KW-0378">Hydrolase</keyword>
<keyword evidence="3 9" id="KW-0227">DNA damage</keyword>
<keyword evidence="5" id="KW-0347">Helicase</keyword>
<keyword evidence="8 9" id="KW-0234">DNA repair</keyword>
<dbReference type="InterPro" id="IPR041471">
    <property type="entry name" value="UvrB_inter"/>
</dbReference>
<evidence type="ECO:0000256" key="5">
    <source>
        <dbReference type="ARBA" id="ARBA00022806"/>
    </source>
</evidence>
<dbReference type="SUPFAM" id="SSF143517">
    <property type="entry name" value="TRCF domain-like"/>
    <property type="match status" value="1"/>
</dbReference>
<dbReference type="InterPro" id="IPR004576">
    <property type="entry name" value="Mfd"/>
</dbReference>
<dbReference type="SMART" id="SM00487">
    <property type="entry name" value="DEXDc"/>
    <property type="match status" value="1"/>
</dbReference>
<evidence type="ECO:0000259" key="10">
    <source>
        <dbReference type="PROSITE" id="PS51192"/>
    </source>
</evidence>
<keyword evidence="2 9" id="KW-0547">Nucleotide-binding</keyword>
<dbReference type="InterPro" id="IPR047112">
    <property type="entry name" value="RecG/Mfd"/>
</dbReference>
<dbReference type="PROSITE" id="PS51192">
    <property type="entry name" value="HELICASE_ATP_BIND_1"/>
    <property type="match status" value="1"/>
</dbReference>
<dbReference type="GO" id="GO:0006355">
    <property type="term" value="P:regulation of DNA-templated transcription"/>
    <property type="evidence" value="ECO:0007669"/>
    <property type="project" value="UniProtKB-UniRule"/>
</dbReference>
<comment type="similarity">
    <text evidence="9">In the C-terminal section; belongs to the helicase family. RecG subfamily.</text>
</comment>
<dbReference type="SMART" id="SM00490">
    <property type="entry name" value="HELICc"/>
    <property type="match status" value="1"/>
</dbReference>
<dbReference type="EMBL" id="LMTR01000071">
    <property type="protein sequence ID" value="KWT66872.1"/>
    <property type="molecule type" value="Genomic_DNA"/>
</dbReference>
<dbReference type="InterPro" id="IPR001650">
    <property type="entry name" value="Helicase_C-like"/>
</dbReference>
<evidence type="ECO:0000259" key="11">
    <source>
        <dbReference type="PROSITE" id="PS51194"/>
    </source>
</evidence>
<evidence type="ECO:0000256" key="6">
    <source>
        <dbReference type="ARBA" id="ARBA00022840"/>
    </source>
</evidence>
<dbReference type="Pfam" id="PF02559">
    <property type="entry name" value="CarD_TRCF_RID"/>
    <property type="match status" value="1"/>
</dbReference>
<dbReference type="OrthoDB" id="9804325at2"/>
<evidence type="ECO:0000256" key="7">
    <source>
        <dbReference type="ARBA" id="ARBA00023125"/>
    </source>
</evidence>
<dbReference type="PROSITE" id="PS51194">
    <property type="entry name" value="HELICASE_CTER"/>
    <property type="match status" value="1"/>
</dbReference>
<dbReference type="GO" id="GO:0003678">
    <property type="term" value="F:DNA helicase activity"/>
    <property type="evidence" value="ECO:0007669"/>
    <property type="project" value="TreeGrafter"/>
</dbReference>
<dbReference type="GO" id="GO:0005737">
    <property type="term" value="C:cytoplasm"/>
    <property type="evidence" value="ECO:0007669"/>
    <property type="project" value="UniProtKB-SubCell"/>
</dbReference>
<comment type="similarity">
    <text evidence="9">In the N-terminal section; belongs to the UvrB family.</text>
</comment>
<evidence type="ECO:0000313" key="12">
    <source>
        <dbReference type="EMBL" id="KWT66872.1"/>
    </source>
</evidence>
<name>A0A109BEY5_HYPSL</name>
<keyword evidence="6 9" id="KW-0067">ATP-binding</keyword>
<dbReference type="Gene3D" id="3.40.50.11180">
    <property type="match status" value="1"/>
</dbReference>
<dbReference type="Gene3D" id="3.90.1150.50">
    <property type="entry name" value="Transcription-repair-coupling factor, D7 domain"/>
    <property type="match status" value="1"/>
</dbReference>
<dbReference type="SUPFAM" id="SSF141259">
    <property type="entry name" value="CarD-like"/>
    <property type="match status" value="1"/>
</dbReference>
<gene>
    <name evidence="9" type="primary">mfd</name>
    <name evidence="12" type="ORF">APY04_2279</name>
</gene>
<dbReference type="PANTHER" id="PTHR47964:SF1">
    <property type="entry name" value="ATP-DEPENDENT DNA HELICASE HOMOLOG RECG, CHLOROPLASTIC"/>
    <property type="match status" value="1"/>
</dbReference>
<feature type="domain" description="Helicase ATP-binding" evidence="10">
    <location>
        <begin position="634"/>
        <end position="795"/>
    </location>
</feature>
<dbReference type="GO" id="GO:0000716">
    <property type="term" value="P:transcription-coupled nucleotide-excision repair, DNA damage recognition"/>
    <property type="evidence" value="ECO:0007669"/>
    <property type="project" value="UniProtKB-UniRule"/>
</dbReference>
<protein>
    <recommendedName>
        <fullName evidence="9">Transcription-repair-coupling factor</fullName>
        <shortName evidence="9">TRCF</shortName>
        <ecNumber evidence="9">3.6.4.-</ecNumber>
    </recommendedName>
</protein>
<dbReference type="GO" id="GO:0005524">
    <property type="term" value="F:ATP binding"/>
    <property type="evidence" value="ECO:0007669"/>
    <property type="project" value="UniProtKB-UniRule"/>
</dbReference>
<dbReference type="InterPro" id="IPR003711">
    <property type="entry name" value="CarD-like/TRCF_RID"/>
</dbReference>
<evidence type="ECO:0000256" key="4">
    <source>
        <dbReference type="ARBA" id="ARBA00022801"/>
    </source>
</evidence>
<reference evidence="12 13" key="1">
    <citation type="submission" date="2015-10" db="EMBL/GenBank/DDBJ databases">
        <title>Transcriptomic analysis of a linuron degrading triple-species bacterial consortium.</title>
        <authorList>
            <person name="Albers P."/>
        </authorList>
    </citation>
    <scope>NUCLEOTIDE SEQUENCE [LARGE SCALE GENOMIC DNA]</scope>
    <source>
        <strain evidence="12 13">WDL6</strain>
    </source>
</reference>
<comment type="subcellular location">
    <subcellularLocation>
        <location evidence="9">Cytoplasm</location>
    </subcellularLocation>
</comment>
<dbReference type="EC" id="3.6.4.-" evidence="9"/>
<dbReference type="Gene3D" id="3.30.2060.10">
    <property type="entry name" value="Penicillin-binding protein 1b domain"/>
    <property type="match status" value="1"/>
</dbReference>
<dbReference type="InterPro" id="IPR036101">
    <property type="entry name" value="CarD-like/TRCF_RID_sf"/>
</dbReference>
<evidence type="ECO:0000256" key="2">
    <source>
        <dbReference type="ARBA" id="ARBA00022741"/>
    </source>
</evidence>
<dbReference type="InterPro" id="IPR014001">
    <property type="entry name" value="Helicase_ATP-bd"/>
</dbReference>
<dbReference type="SMART" id="SM00982">
    <property type="entry name" value="TRCF"/>
    <property type="match status" value="1"/>
</dbReference>
<dbReference type="GO" id="GO:0003684">
    <property type="term" value="F:damaged DNA binding"/>
    <property type="evidence" value="ECO:0007669"/>
    <property type="project" value="InterPro"/>
</dbReference>
<dbReference type="InterPro" id="IPR027417">
    <property type="entry name" value="P-loop_NTPase"/>
</dbReference>
<evidence type="ECO:0000256" key="9">
    <source>
        <dbReference type="HAMAP-Rule" id="MF_00969"/>
    </source>
</evidence>
<dbReference type="Pfam" id="PF17757">
    <property type="entry name" value="UvrB_inter"/>
    <property type="match status" value="1"/>
</dbReference>
<evidence type="ECO:0000256" key="3">
    <source>
        <dbReference type="ARBA" id="ARBA00022763"/>
    </source>
</evidence>
<evidence type="ECO:0000256" key="1">
    <source>
        <dbReference type="ARBA" id="ARBA00022490"/>
    </source>
</evidence>
<dbReference type="Pfam" id="PF00270">
    <property type="entry name" value="DEAD"/>
    <property type="match status" value="1"/>
</dbReference>
<organism evidence="12 13">
    <name type="scientific">Hyphomicrobium sulfonivorans</name>
    <dbReference type="NCBI Taxonomy" id="121290"/>
    <lineage>
        <taxon>Bacteria</taxon>
        <taxon>Pseudomonadati</taxon>
        <taxon>Pseudomonadota</taxon>
        <taxon>Alphaproteobacteria</taxon>
        <taxon>Hyphomicrobiales</taxon>
        <taxon>Hyphomicrobiaceae</taxon>
        <taxon>Hyphomicrobium</taxon>
    </lineage>
</organism>
<dbReference type="SUPFAM" id="SSF52540">
    <property type="entry name" value="P-loop containing nucleoside triphosphate hydrolases"/>
    <property type="match status" value="4"/>
</dbReference>
<dbReference type="Pfam" id="PF03461">
    <property type="entry name" value="TRCF"/>
    <property type="match status" value="1"/>
</dbReference>
<keyword evidence="13" id="KW-1185">Reference proteome</keyword>
<dbReference type="Proteomes" id="UP000059074">
    <property type="component" value="Unassembled WGS sequence"/>
</dbReference>
<dbReference type="STRING" id="121290.APY04_2279"/>
<dbReference type="InterPro" id="IPR011545">
    <property type="entry name" value="DEAD/DEAH_box_helicase_dom"/>
</dbReference>
<evidence type="ECO:0000256" key="8">
    <source>
        <dbReference type="ARBA" id="ARBA00023204"/>
    </source>
</evidence>
<dbReference type="HAMAP" id="MF_00969">
    <property type="entry name" value="TRCF"/>
    <property type="match status" value="1"/>
</dbReference>
<evidence type="ECO:0000313" key="13">
    <source>
        <dbReference type="Proteomes" id="UP000059074"/>
    </source>
</evidence>
<dbReference type="Gene3D" id="3.40.50.300">
    <property type="entry name" value="P-loop containing nucleotide triphosphate hydrolases"/>
    <property type="match status" value="2"/>
</dbReference>
<dbReference type="InterPro" id="IPR037235">
    <property type="entry name" value="TRCF-like_C_D7"/>
</dbReference>
<dbReference type="PANTHER" id="PTHR47964">
    <property type="entry name" value="ATP-DEPENDENT DNA HELICASE HOMOLOG RECG, CHLOROPLASTIC"/>
    <property type="match status" value="1"/>
</dbReference>
<feature type="domain" description="Helicase C-terminal" evidence="11">
    <location>
        <begin position="816"/>
        <end position="970"/>
    </location>
</feature>
<dbReference type="InterPro" id="IPR005118">
    <property type="entry name" value="TRCF_C"/>
</dbReference>
<comment type="caution">
    <text evidence="12">The sequence shown here is derived from an EMBL/GenBank/DDBJ whole genome shotgun (WGS) entry which is preliminary data.</text>
</comment>